<feature type="transmembrane region" description="Helical" evidence="11">
    <location>
        <begin position="668"/>
        <end position="688"/>
    </location>
</feature>
<evidence type="ECO:0000313" key="13">
    <source>
        <dbReference type="Proteomes" id="UP000639338"/>
    </source>
</evidence>
<evidence type="ECO:0000256" key="5">
    <source>
        <dbReference type="ARBA" id="ARBA00022679"/>
    </source>
</evidence>
<proteinExistence type="inferred from homology"/>
<dbReference type="PANTHER" id="PTHR23071:SF1">
    <property type="entry name" value="GPI ETHANOLAMINE PHOSPHATE TRANSFERASE 3"/>
    <property type="match status" value="1"/>
</dbReference>
<comment type="subcellular location">
    <subcellularLocation>
        <location evidence="1">Endoplasmic reticulum membrane</location>
        <topology evidence="1">Multi-pass membrane protein</topology>
    </subcellularLocation>
</comment>
<keyword evidence="13" id="KW-1185">Reference proteome</keyword>
<feature type="transmembrane region" description="Helical" evidence="11">
    <location>
        <begin position="485"/>
        <end position="505"/>
    </location>
</feature>
<organism evidence="12 13">
    <name type="scientific">Aphidius gifuensis</name>
    <name type="common">Parasitoid wasp</name>
    <dbReference type="NCBI Taxonomy" id="684658"/>
    <lineage>
        <taxon>Eukaryota</taxon>
        <taxon>Metazoa</taxon>
        <taxon>Ecdysozoa</taxon>
        <taxon>Arthropoda</taxon>
        <taxon>Hexapoda</taxon>
        <taxon>Insecta</taxon>
        <taxon>Pterygota</taxon>
        <taxon>Neoptera</taxon>
        <taxon>Endopterygota</taxon>
        <taxon>Hymenoptera</taxon>
        <taxon>Apocrita</taxon>
        <taxon>Ichneumonoidea</taxon>
        <taxon>Braconidae</taxon>
        <taxon>Aphidiinae</taxon>
        <taxon>Aphidius</taxon>
    </lineage>
</organism>
<dbReference type="Gene3D" id="3.40.720.10">
    <property type="entry name" value="Alkaline Phosphatase, subunit A"/>
    <property type="match status" value="1"/>
</dbReference>
<evidence type="ECO:0000256" key="6">
    <source>
        <dbReference type="ARBA" id="ARBA00022692"/>
    </source>
</evidence>
<protein>
    <recommendedName>
        <fullName evidence="14">GPI ethanolamine phosphate transferase 3</fullName>
    </recommendedName>
</protein>
<evidence type="ECO:0000256" key="2">
    <source>
        <dbReference type="ARBA" id="ARBA00004687"/>
    </source>
</evidence>
<dbReference type="Proteomes" id="UP000639338">
    <property type="component" value="Unassembled WGS sequence"/>
</dbReference>
<feature type="transmembrane region" description="Helical" evidence="11">
    <location>
        <begin position="554"/>
        <end position="572"/>
    </location>
</feature>
<feature type="transmembrane region" description="Helical" evidence="11">
    <location>
        <begin position="815"/>
        <end position="838"/>
    </location>
</feature>
<keyword evidence="4" id="KW-0337">GPI-anchor biosynthesis</keyword>
<dbReference type="CDD" id="cd16023">
    <property type="entry name" value="GPI_EPT_3"/>
    <property type="match status" value="1"/>
</dbReference>
<feature type="transmembrane region" description="Helical" evidence="11">
    <location>
        <begin position="741"/>
        <end position="758"/>
    </location>
</feature>
<dbReference type="Pfam" id="PF01663">
    <property type="entry name" value="Phosphodiest"/>
    <property type="match status" value="1"/>
</dbReference>
<dbReference type="GO" id="GO:0051377">
    <property type="term" value="F:mannose-ethanolamine phosphotransferase activity"/>
    <property type="evidence" value="ECO:0007669"/>
    <property type="project" value="InterPro"/>
</dbReference>
<evidence type="ECO:0000256" key="8">
    <source>
        <dbReference type="ARBA" id="ARBA00022989"/>
    </source>
</evidence>
<feature type="transmembrane region" description="Helical" evidence="11">
    <location>
        <begin position="878"/>
        <end position="897"/>
    </location>
</feature>
<feature type="transmembrane region" description="Helical" evidence="11">
    <location>
        <begin position="940"/>
        <end position="961"/>
    </location>
</feature>
<keyword evidence="6 11" id="KW-0812">Transmembrane</keyword>
<feature type="transmembrane region" description="Helical" evidence="11">
    <location>
        <begin position="845"/>
        <end position="866"/>
    </location>
</feature>
<dbReference type="InterPro" id="IPR037675">
    <property type="entry name" value="PIG-O_N"/>
</dbReference>
<accession>A0A834Y0A9</accession>
<evidence type="ECO:0000256" key="4">
    <source>
        <dbReference type="ARBA" id="ARBA00022502"/>
    </source>
</evidence>
<dbReference type="AlphaFoldDB" id="A0A834Y0A9"/>
<feature type="transmembrane region" description="Helical" evidence="11">
    <location>
        <begin position="703"/>
        <end position="721"/>
    </location>
</feature>
<feature type="transmembrane region" description="Helical" evidence="11">
    <location>
        <begin position="517"/>
        <end position="534"/>
    </location>
</feature>
<feature type="transmembrane region" description="Helical" evidence="11">
    <location>
        <begin position="620"/>
        <end position="640"/>
    </location>
</feature>
<comment type="similarity">
    <text evidence="3">Belongs to the PIGG/PIGN/PIGO family. PIGO subfamily.</text>
</comment>
<evidence type="ECO:0000256" key="3">
    <source>
        <dbReference type="ARBA" id="ARBA00008695"/>
    </source>
</evidence>
<feature type="transmembrane region" description="Helical" evidence="11">
    <location>
        <begin position="579"/>
        <end position="596"/>
    </location>
</feature>
<dbReference type="SUPFAM" id="SSF53649">
    <property type="entry name" value="Alkaline phosphatase-like"/>
    <property type="match status" value="1"/>
</dbReference>
<keyword evidence="7" id="KW-0256">Endoplasmic reticulum</keyword>
<keyword evidence="9 11" id="KW-0472">Membrane</keyword>
<dbReference type="GO" id="GO:0005789">
    <property type="term" value="C:endoplasmic reticulum membrane"/>
    <property type="evidence" value="ECO:0007669"/>
    <property type="project" value="UniProtKB-SubCell"/>
</dbReference>
<dbReference type="GO" id="GO:0006506">
    <property type="term" value="P:GPI anchor biosynthetic process"/>
    <property type="evidence" value="ECO:0007669"/>
    <property type="project" value="UniProtKB-UniPathway"/>
</dbReference>
<dbReference type="InterPro" id="IPR039524">
    <property type="entry name" value="PIGO/GPI13"/>
</dbReference>
<evidence type="ECO:0000256" key="9">
    <source>
        <dbReference type="ARBA" id="ARBA00023136"/>
    </source>
</evidence>
<reference evidence="12 13" key="1">
    <citation type="submission" date="2020-08" db="EMBL/GenBank/DDBJ databases">
        <title>Aphidius gifuensis genome sequencing and assembly.</title>
        <authorList>
            <person name="Du Z."/>
        </authorList>
    </citation>
    <scope>NUCLEOTIDE SEQUENCE [LARGE SCALE GENOMIC DNA]</scope>
    <source>
        <strain evidence="12">YNYX2018</strain>
        <tissue evidence="12">Adults</tissue>
    </source>
</reference>
<evidence type="ECO:0000256" key="11">
    <source>
        <dbReference type="SAM" id="Phobius"/>
    </source>
</evidence>
<evidence type="ECO:0000313" key="12">
    <source>
        <dbReference type="EMBL" id="KAF7995365.1"/>
    </source>
</evidence>
<sequence>MNNKVWSYLIFLAWMSYLMSSGLLLFINGFFLTRISRNEKNNCTSCRNWKTCNIEDILNDKKNSDNICPEQRGRVVLLIVDALKYDFLNWQNDTKHPTSSSSSYHLNKVPIVNELLNKQPKNSRLYKSIADPPTTTMQRIKAFTTGTLPTFIDIGSNFASEEITEDNIIDQNKNNGIVFMGDDTWTNLYPGKFLRQFPSPSFNVWDLDTVDREVKNRIFFELQKTDWSLIIAHTLGVDHCGHKHGQNHPEMTRKLNETNELIKEIIDVINDDTVLFVMGDHGMTESGDHGGDSSNEIDTALFIYSKKQLQDNNPTFSQSKIVNQIDIVPTISTILGSPIPFSNIGSIIIDALPKYRNKTIITDHPWYTLQSTWKNVIQAKNYIDAYSADSSLFDQDKLDKLNDLFNKINNEKSQVINHNNIDNYLKYTKEYFKLIRDSCVEIWAQFDTKLMSQGLLLMSCTIFFIYIFITGISEERMNNIFTSTFLLITISLNIITSGTIYLLYFINIIDEFKNNQMFLNGAVSMLCLVILVIQNWDVITTTWYNNTKYKKINYLVRVILLLTFCGLFTNSYIIEEDKVLSFLLITLIWIIIYSISDDKTDNIDKKNRSTKTTIKYRKKIILIIIGFIISLSIRLSTYFWRCREEQIRDSCQLFGKIGSINSSSYDRILLITTIILLSLYIVVIRIWLRNCGNLSGLSPSVMLARYCPIVIVVCIGSYWVLQRLPKDSKVKFTLSWQMNALPQVVYILIITTIIVLFIKPLKVFLLPKQRESFNIYQGENVVPQLYDKVKKLFYNKKQHDNNHTNNHDNNNDVPIVYGLGTVYSAAFISFSLLLTLLFALLLGNILASSTVIMTITGACVLAIVAIERFRNANDSNELLQIPSSSIFCWFLIAEYYFYGTGHQPTFPTIYWDAAFIGTGGHFYGNLIPALLIGINTFGSSIILGITLPLLVIAPFTIFVMIPKIAKLKFKADNDMKRGELVLFDKESSFHHSIFVVCVKYILFHAFRTFGCMLSATVHCRHLMVWKIFAPKLIFQGLGFLVTLSSILITYFFVIRIDRQVERLIARVTKNR</sequence>
<dbReference type="PANTHER" id="PTHR23071">
    <property type="entry name" value="PHOSPHATIDYLINOSITOL GLYCAN"/>
    <property type="match status" value="1"/>
</dbReference>
<dbReference type="EMBL" id="JACMRX010000002">
    <property type="protein sequence ID" value="KAF7995365.1"/>
    <property type="molecule type" value="Genomic_DNA"/>
</dbReference>
<dbReference type="InterPro" id="IPR002591">
    <property type="entry name" value="Phosphodiest/P_Trfase"/>
</dbReference>
<dbReference type="InterPro" id="IPR017850">
    <property type="entry name" value="Alkaline_phosphatase_core_sf"/>
</dbReference>
<name>A0A834Y0A9_APHGI</name>
<feature type="transmembrane region" description="Helical" evidence="11">
    <location>
        <begin position="6"/>
        <end position="31"/>
    </location>
</feature>
<feature type="transmembrane region" description="Helical" evidence="11">
    <location>
        <begin position="909"/>
        <end position="934"/>
    </location>
</feature>
<evidence type="ECO:0000256" key="7">
    <source>
        <dbReference type="ARBA" id="ARBA00022824"/>
    </source>
</evidence>
<comment type="caution">
    <text evidence="12">The sequence shown here is derived from an EMBL/GenBank/DDBJ whole genome shotgun (WGS) entry which is preliminary data.</text>
</comment>
<feature type="transmembrane region" description="Helical" evidence="11">
    <location>
        <begin position="455"/>
        <end position="473"/>
    </location>
</feature>
<evidence type="ECO:0000256" key="10">
    <source>
        <dbReference type="ARBA" id="ARBA00023180"/>
    </source>
</evidence>
<dbReference type="OrthoDB" id="272139at2759"/>
<gene>
    <name evidence="12" type="ORF">HCN44_006472</name>
</gene>
<feature type="transmembrane region" description="Helical" evidence="11">
    <location>
        <begin position="993"/>
        <end position="1017"/>
    </location>
</feature>
<comment type="pathway">
    <text evidence="2">Glycolipid biosynthesis; glycosylphosphatidylinositol-anchor biosynthesis.</text>
</comment>
<evidence type="ECO:0000256" key="1">
    <source>
        <dbReference type="ARBA" id="ARBA00004477"/>
    </source>
</evidence>
<keyword evidence="10" id="KW-0325">Glycoprotein</keyword>
<evidence type="ECO:0008006" key="14">
    <source>
        <dbReference type="Google" id="ProtNLM"/>
    </source>
</evidence>
<keyword evidence="8 11" id="KW-1133">Transmembrane helix</keyword>
<dbReference type="UniPathway" id="UPA00196"/>
<feature type="transmembrane region" description="Helical" evidence="11">
    <location>
        <begin position="1032"/>
        <end position="1053"/>
    </location>
</feature>
<keyword evidence="5" id="KW-0808">Transferase</keyword>